<name>A0A6I6ABP2_9PLAN</name>
<keyword evidence="1" id="KW-1133">Transmembrane helix</keyword>
<evidence type="ECO:0008006" key="4">
    <source>
        <dbReference type="Google" id="ProtNLM"/>
    </source>
</evidence>
<sequence>MNISSIWHIEKPLRLKPIPSRRIGNRYLIPCLTIVWAGLILSVMGVLWSYQTTPGAVAHSPTQWPTESQTTWNAFRPTLVMFAHPRCPCTRASISELEQIMAYGPERLDARVEFYKPENFPQDWEKTDLWKAAAAIPGVTVNTDLDGQAARLFGATTSGYVALYDTRGELVFHGGITGSRGHTGANRGSSAVLEYLSQGNSERHQTYTFGCPLLGREKTCRQEEKK</sequence>
<dbReference type="Proteomes" id="UP000427281">
    <property type="component" value="Chromosome"/>
</dbReference>
<gene>
    <name evidence="2" type="ORF">F1728_12345</name>
</gene>
<feature type="transmembrane region" description="Helical" evidence="1">
    <location>
        <begin position="27"/>
        <end position="50"/>
    </location>
</feature>
<protein>
    <recommendedName>
        <fullName evidence="4">RedB protein</fullName>
    </recommendedName>
</protein>
<keyword evidence="1" id="KW-0812">Transmembrane</keyword>
<dbReference type="Gene3D" id="3.40.30.10">
    <property type="entry name" value="Glutaredoxin"/>
    <property type="match status" value="1"/>
</dbReference>
<dbReference type="EMBL" id="CP043930">
    <property type="protein sequence ID" value="QGQ23416.1"/>
    <property type="molecule type" value="Genomic_DNA"/>
</dbReference>
<accession>A0A6I6ABP2</accession>
<dbReference type="RefSeq" id="WP_155364369.1">
    <property type="nucleotide sequence ID" value="NZ_CP043930.1"/>
</dbReference>
<proteinExistence type="predicted"/>
<organism evidence="2 3">
    <name type="scientific">Gimesia benthica</name>
    <dbReference type="NCBI Taxonomy" id="2608982"/>
    <lineage>
        <taxon>Bacteria</taxon>
        <taxon>Pseudomonadati</taxon>
        <taxon>Planctomycetota</taxon>
        <taxon>Planctomycetia</taxon>
        <taxon>Planctomycetales</taxon>
        <taxon>Planctomycetaceae</taxon>
        <taxon>Gimesia</taxon>
    </lineage>
</organism>
<dbReference type="SUPFAM" id="SSF52833">
    <property type="entry name" value="Thioredoxin-like"/>
    <property type="match status" value="1"/>
</dbReference>
<dbReference type="KEGG" id="gim:F1728_12345"/>
<evidence type="ECO:0000313" key="2">
    <source>
        <dbReference type="EMBL" id="QGQ23416.1"/>
    </source>
</evidence>
<keyword evidence="1" id="KW-0472">Membrane</keyword>
<reference evidence="2 3" key="1">
    <citation type="submission" date="2019-09" db="EMBL/GenBank/DDBJ databases">
        <title>Gimesia benthica sp. nov., a novel bacterium isolated from deep-sea water of the Northwest Indian Ocean.</title>
        <authorList>
            <person name="Dai X."/>
        </authorList>
    </citation>
    <scope>NUCLEOTIDE SEQUENCE [LARGE SCALE GENOMIC DNA]</scope>
    <source>
        <strain evidence="2 3">E7</strain>
    </source>
</reference>
<keyword evidence="3" id="KW-1185">Reference proteome</keyword>
<dbReference type="InterPro" id="IPR036249">
    <property type="entry name" value="Thioredoxin-like_sf"/>
</dbReference>
<evidence type="ECO:0000313" key="3">
    <source>
        <dbReference type="Proteomes" id="UP000427281"/>
    </source>
</evidence>
<dbReference type="AlphaFoldDB" id="A0A6I6ABP2"/>
<evidence type="ECO:0000256" key="1">
    <source>
        <dbReference type="SAM" id="Phobius"/>
    </source>
</evidence>